<dbReference type="InterPro" id="IPR000835">
    <property type="entry name" value="HTH_MarR-typ"/>
</dbReference>
<accession>A0A849P6I3</accession>
<dbReference type="Gene3D" id="1.10.10.10">
    <property type="entry name" value="Winged helix-like DNA-binding domain superfamily/Winged helix DNA-binding domain"/>
    <property type="match status" value="1"/>
</dbReference>
<dbReference type="EMBL" id="JABGBN010000005">
    <property type="protein sequence ID" value="NOL51934.1"/>
    <property type="molecule type" value="Genomic_DNA"/>
</dbReference>
<dbReference type="RefSeq" id="WP_171680635.1">
    <property type="nucleotide sequence ID" value="NZ_JABGBN010000005.1"/>
</dbReference>
<dbReference type="GO" id="GO:0006950">
    <property type="term" value="P:response to stress"/>
    <property type="evidence" value="ECO:0007669"/>
    <property type="project" value="TreeGrafter"/>
</dbReference>
<protein>
    <submittedName>
        <fullName evidence="2">MarR family transcriptional regulator</fullName>
    </submittedName>
</protein>
<name>A0A849P6I3_9BURK</name>
<proteinExistence type="predicted"/>
<gene>
    <name evidence="2" type="ORF">HKX39_07090</name>
</gene>
<dbReference type="GO" id="GO:0003700">
    <property type="term" value="F:DNA-binding transcription factor activity"/>
    <property type="evidence" value="ECO:0007669"/>
    <property type="project" value="InterPro"/>
</dbReference>
<sequence length="163" mass="19159">MTFDVETRISTESSNELKLWLRLHTCNNLILNYVREKMRQQFQTTLPRFDLMAQLAGHKNGLKMGELSERLMVSNGNITTITLQLEKEELIERLVNYEDRRSTFVRLTSKGNRLYKKLAAAYEQWLKEAFIQLSETQHKKIYKSLSDLKELTAPCTRENTTIK</sequence>
<dbReference type="PROSITE" id="PS50995">
    <property type="entry name" value="HTH_MARR_2"/>
    <property type="match status" value="1"/>
</dbReference>
<evidence type="ECO:0000313" key="3">
    <source>
        <dbReference type="Proteomes" id="UP000537862"/>
    </source>
</evidence>
<dbReference type="InterPro" id="IPR036390">
    <property type="entry name" value="WH_DNA-bd_sf"/>
</dbReference>
<reference evidence="2 3" key="1">
    <citation type="submission" date="2020-05" db="EMBL/GenBank/DDBJ databases">
        <authorList>
            <person name="Niu N."/>
        </authorList>
    </citation>
    <scope>NUCLEOTIDE SEQUENCE [LARGE SCALE GENOMIC DNA]</scope>
    <source>
        <strain evidence="2 3">3340-03</strain>
    </source>
</reference>
<keyword evidence="3" id="KW-1185">Reference proteome</keyword>
<organism evidence="2 3">
    <name type="scientific">Pelistega suis</name>
    <dbReference type="NCBI Taxonomy" id="1631957"/>
    <lineage>
        <taxon>Bacteria</taxon>
        <taxon>Pseudomonadati</taxon>
        <taxon>Pseudomonadota</taxon>
        <taxon>Betaproteobacteria</taxon>
        <taxon>Burkholderiales</taxon>
        <taxon>Alcaligenaceae</taxon>
        <taxon>Pelistega</taxon>
    </lineage>
</organism>
<dbReference type="PANTHER" id="PTHR33164:SF43">
    <property type="entry name" value="HTH-TYPE TRANSCRIPTIONAL REPRESSOR YETL"/>
    <property type="match status" value="1"/>
</dbReference>
<dbReference type="SMART" id="SM00347">
    <property type="entry name" value="HTH_MARR"/>
    <property type="match status" value="1"/>
</dbReference>
<evidence type="ECO:0000259" key="1">
    <source>
        <dbReference type="PROSITE" id="PS50995"/>
    </source>
</evidence>
<feature type="domain" description="HTH marR-type" evidence="1">
    <location>
        <begin position="16"/>
        <end position="150"/>
    </location>
</feature>
<dbReference type="Pfam" id="PF01047">
    <property type="entry name" value="MarR"/>
    <property type="match status" value="1"/>
</dbReference>
<evidence type="ECO:0000313" key="2">
    <source>
        <dbReference type="EMBL" id="NOL51934.1"/>
    </source>
</evidence>
<dbReference type="PRINTS" id="PR00598">
    <property type="entry name" value="HTHMARR"/>
</dbReference>
<dbReference type="AlphaFoldDB" id="A0A849P6I3"/>
<dbReference type="PANTHER" id="PTHR33164">
    <property type="entry name" value="TRANSCRIPTIONAL REGULATOR, MARR FAMILY"/>
    <property type="match status" value="1"/>
</dbReference>
<dbReference type="Proteomes" id="UP000537862">
    <property type="component" value="Unassembled WGS sequence"/>
</dbReference>
<dbReference type="InterPro" id="IPR039422">
    <property type="entry name" value="MarR/SlyA-like"/>
</dbReference>
<comment type="caution">
    <text evidence="2">The sequence shown here is derived from an EMBL/GenBank/DDBJ whole genome shotgun (WGS) entry which is preliminary data.</text>
</comment>
<dbReference type="InterPro" id="IPR036388">
    <property type="entry name" value="WH-like_DNA-bd_sf"/>
</dbReference>
<dbReference type="SUPFAM" id="SSF46785">
    <property type="entry name" value="Winged helix' DNA-binding domain"/>
    <property type="match status" value="1"/>
</dbReference>